<comment type="caution">
    <text evidence="10">The sequence shown here is derived from an EMBL/GenBank/DDBJ whole genome shotgun (WGS) entry which is preliminary data.</text>
</comment>
<dbReference type="GO" id="GO:0006351">
    <property type="term" value="P:DNA-templated transcription"/>
    <property type="evidence" value="ECO:0007669"/>
    <property type="project" value="InterPro"/>
</dbReference>
<sequence>MKRVKPDPDDTDAKDALANITKIPACQRCRVKKIKCDQNFPKCSKCAKIGADCIVFDPVVAREVPRSYTLQLEDRVKALEAQLKQSGIEVNSSEPNDAKRAKVVGNGSVAATEAVGPGDGMGDTNISFSRLMSTAVRVNNNKKSIPILQNPSLGRRDSTTVGNQSIPILPAILPPKITALEFLQVFFAQSNSQLPILHREEFLKEYFLPIYGPFNFADFSLASNYTEINADYIMDQSSATVGATAGVQEAPWFDQYIQKFETALQGCTDPTDDHIRKVSNGIRPPKKYHKALYFLNMCFAIASSAKHLQYPISISASFRFAACKYFDKVHQSGDHLEALQGILLFAVYSTMRPTYPGVWYTLGSALRLCVDLELHNELNSKIHQDLDPFIVDKRRRLFWCTYSLDRQVCFYLNRPVGIPDQSINTPFPSKNDDAEIVPLECAAKAKKFSGHPSYKRVACSMFKIRQIQSELQRILYTNCELPRKFKSVDEWRGSILRRLHEWRQSCPRRPVEMNCDFNTRFFDLNYYHALLNLYGLSPKNHCLSTEDFLQVSMAARGLIEVYQELLELKSINFTWAAVHNLFMAGSSYLFSIYNCEEVRKVNPILEVKKVTSQALNILNSLVDRCDAAITCRDIFKNLTMVIIKIKYNEVVHGNTKAVSKEMIHNIDSNANSSLMKLVEILNQEKPTQSPGPPSANPAVPEAFPERLWRDAYPLMVQSQEQTTFDWIPAPDDGRTPMTVDSPARASSMAQTPANNNNNNDVGGGAPNIPINELETFFQELENVSPMSSGSRRDSAYEAFRHDIYNSPSGDSDKPQSPHPQQREYREDRKAFEMMRQMPNEIIWDQFFTNPGQGPSNISLNPGFLTDNSDTVSNNG</sequence>
<keyword evidence="4" id="KW-0805">Transcription regulation</keyword>
<evidence type="ECO:0000256" key="2">
    <source>
        <dbReference type="ARBA" id="ARBA00022723"/>
    </source>
</evidence>
<dbReference type="SMART" id="SM00066">
    <property type="entry name" value="GAL4"/>
    <property type="match status" value="1"/>
</dbReference>
<feature type="region of interest" description="Disordered" evidence="8">
    <location>
        <begin position="802"/>
        <end position="823"/>
    </location>
</feature>
<name>A0A642UWB9_DIURU</name>
<accession>A0A642UWB9</accession>
<keyword evidence="3" id="KW-0862">Zinc</keyword>
<evidence type="ECO:0000256" key="1">
    <source>
        <dbReference type="ARBA" id="ARBA00004123"/>
    </source>
</evidence>
<dbReference type="GeneID" id="54780103"/>
<dbReference type="PANTHER" id="PTHR47782">
    <property type="entry name" value="ZN(II)2CYS6 TRANSCRIPTION FACTOR (EUROFUNG)-RELATED"/>
    <property type="match status" value="1"/>
</dbReference>
<dbReference type="PANTHER" id="PTHR47782:SF1">
    <property type="entry name" value="PYRIMIDINE PATHWAY REGULATORY PROTEIN 1"/>
    <property type="match status" value="1"/>
</dbReference>
<dbReference type="GO" id="GO:0043565">
    <property type="term" value="F:sequence-specific DNA binding"/>
    <property type="evidence" value="ECO:0007669"/>
    <property type="project" value="TreeGrafter"/>
</dbReference>
<dbReference type="CDD" id="cd00067">
    <property type="entry name" value="GAL4"/>
    <property type="match status" value="1"/>
</dbReference>
<reference evidence="10 11" key="1">
    <citation type="submission" date="2019-07" db="EMBL/GenBank/DDBJ databases">
        <title>Genome assembly of two rare yeast pathogens: Diutina rugosa and Trichomonascus ciferrii.</title>
        <authorList>
            <person name="Mixao V."/>
            <person name="Saus E."/>
            <person name="Hansen A."/>
            <person name="Lass-Flor C."/>
            <person name="Gabaldon T."/>
        </authorList>
    </citation>
    <scope>NUCLEOTIDE SEQUENCE [LARGE SCALE GENOMIC DNA]</scope>
    <source>
        <strain evidence="10 11">CBS 613</strain>
    </source>
</reference>
<keyword evidence="5" id="KW-0238">DNA-binding</keyword>
<evidence type="ECO:0000256" key="5">
    <source>
        <dbReference type="ARBA" id="ARBA00023125"/>
    </source>
</evidence>
<dbReference type="GO" id="GO:0005634">
    <property type="term" value="C:nucleus"/>
    <property type="evidence" value="ECO:0007669"/>
    <property type="project" value="UniProtKB-SubCell"/>
</dbReference>
<dbReference type="PROSITE" id="PS50048">
    <property type="entry name" value="ZN2_CY6_FUNGAL_2"/>
    <property type="match status" value="1"/>
</dbReference>
<dbReference type="Gene3D" id="4.10.240.10">
    <property type="entry name" value="Zn(2)-C6 fungal-type DNA-binding domain"/>
    <property type="match status" value="1"/>
</dbReference>
<evidence type="ECO:0000313" key="11">
    <source>
        <dbReference type="Proteomes" id="UP000449547"/>
    </source>
</evidence>
<evidence type="ECO:0000313" key="10">
    <source>
        <dbReference type="EMBL" id="KAA8905647.1"/>
    </source>
</evidence>
<dbReference type="SMART" id="SM00906">
    <property type="entry name" value="Fungal_trans"/>
    <property type="match status" value="1"/>
</dbReference>
<dbReference type="InterPro" id="IPR001138">
    <property type="entry name" value="Zn2Cys6_DnaBD"/>
</dbReference>
<dbReference type="CDD" id="cd14723">
    <property type="entry name" value="ZIP_Ppr1"/>
    <property type="match status" value="1"/>
</dbReference>
<dbReference type="OMA" id="ISACNRC"/>
<dbReference type="Pfam" id="PF04082">
    <property type="entry name" value="Fungal_trans"/>
    <property type="match status" value="1"/>
</dbReference>
<dbReference type="VEuPathDB" id="FungiDB:DIURU_001450"/>
<proteinExistence type="predicted"/>
<dbReference type="GO" id="GO:0000981">
    <property type="term" value="F:DNA-binding transcription factor activity, RNA polymerase II-specific"/>
    <property type="evidence" value="ECO:0007669"/>
    <property type="project" value="InterPro"/>
</dbReference>
<dbReference type="InterPro" id="IPR007219">
    <property type="entry name" value="XnlR_reg_dom"/>
</dbReference>
<dbReference type="Pfam" id="PF00172">
    <property type="entry name" value="Zn_clus"/>
    <property type="match status" value="1"/>
</dbReference>
<keyword evidence="11" id="KW-1185">Reference proteome</keyword>
<dbReference type="RefSeq" id="XP_034013807.1">
    <property type="nucleotide sequence ID" value="XM_034153995.1"/>
</dbReference>
<keyword evidence="2" id="KW-0479">Metal-binding</keyword>
<organism evidence="10 11">
    <name type="scientific">Diutina rugosa</name>
    <name type="common">Yeast</name>
    <name type="synonym">Candida rugosa</name>
    <dbReference type="NCBI Taxonomy" id="5481"/>
    <lineage>
        <taxon>Eukaryota</taxon>
        <taxon>Fungi</taxon>
        <taxon>Dikarya</taxon>
        <taxon>Ascomycota</taxon>
        <taxon>Saccharomycotina</taxon>
        <taxon>Pichiomycetes</taxon>
        <taxon>Debaryomycetaceae</taxon>
        <taxon>Diutina</taxon>
    </lineage>
</organism>
<dbReference type="Proteomes" id="UP000449547">
    <property type="component" value="Unassembled WGS sequence"/>
</dbReference>
<dbReference type="OrthoDB" id="2399539at2759"/>
<dbReference type="GO" id="GO:0008270">
    <property type="term" value="F:zinc ion binding"/>
    <property type="evidence" value="ECO:0007669"/>
    <property type="project" value="InterPro"/>
</dbReference>
<protein>
    <recommendedName>
        <fullName evidence="9">Zn(2)-C6 fungal-type domain-containing protein</fullName>
    </recommendedName>
</protein>
<evidence type="ECO:0000256" key="7">
    <source>
        <dbReference type="ARBA" id="ARBA00023242"/>
    </source>
</evidence>
<dbReference type="InterPro" id="IPR052202">
    <property type="entry name" value="Yeast_MetPath_Reg"/>
</dbReference>
<keyword evidence="7" id="KW-0539">Nucleus</keyword>
<dbReference type="InterPro" id="IPR036864">
    <property type="entry name" value="Zn2-C6_fun-type_DNA-bd_sf"/>
</dbReference>
<feature type="region of interest" description="Disordered" evidence="8">
    <location>
        <begin position="853"/>
        <end position="875"/>
    </location>
</feature>
<evidence type="ECO:0000256" key="4">
    <source>
        <dbReference type="ARBA" id="ARBA00023015"/>
    </source>
</evidence>
<dbReference type="EMBL" id="SWFT01000044">
    <property type="protein sequence ID" value="KAA8905647.1"/>
    <property type="molecule type" value="Genomic_DNA"/>
</dbReference>
<dbReference type="GO" id="GO:0045944">
    <property type="term" value="P:positive regulation of transcription by RNA polymerase II"/>
    <property type="evidence" value="ECO:0007669"/>
    <property type="project" value="TreeGrafter"/>
</dbReference>
<keyword evidence="6" id="KW-0804">Transcription</keyword>
<feature type="domain" description="Zn(2)-C6 fungal-type" evidence="9">
    <location>
        <begin position="25"/>
        <end position="55"/>
    </location>
</feature>
<dbReference type="PROSITE" id="PS00463">
    <property type="entry name" value="ZN2_CY6_FUNGAL_1"/>
    <property type="match status" value="1"/>
</dbReference>
<gene>
    <name evidence="10" type="ORF">DIURU_001450</name>
</gene>
<dbReference type="SUPFAM" id="SSF57701">
    <property type="entry name" value="Zn2/Cys6 DNA-binding domain"/>
    <property type="match status" value="1"/>
</dbReference>
<evidence type="ECO:0000256" key="8">
    <source>
        <dbReference type="SAM" id="MobiDB-lite"/>
    </source>
</evidence>
<feature type="region of interest" description="Disordered" evidence="8">
    <location>
        <begin position="723"/>
        <end position="769"/>
    </location>
</feature>
<feature type="compositionally biased region" description="Basic and acidic residues" evidence="8">
    <location>
        <begin position="810"/>
        <end position="823"/>
    </location>
</feature>
<dbReference type="CDD" id="cd12148">
    <property type="entry name" value="fungal_TF_MHR"/>
    <property type="match status" value="1"/>
</dbReference>
<comment type="subcellular location">
    <subcellularLocation>
        <location evidence="1">Nucleus</location>
    </subcellularLocation>
</comment>
<evidence type="ECO:0000256" key="6">
    <source>
        <dbReference type="ARBA" id="ARBA00023163"/>
    </source>
</evidence>
<evidence type="ECO:0000259" key="9">
    <source>
        <dbReference type="PROSITE" id="PS50048"/>
    </source>
</evidence>
<evidence type="ECO:0000256" key="3">
    <source>
        <dbReference type="ARBA" id="ARBA00022833"/>
    </source>
</evidence>
<dbReference type="AlphaFoldDB" id="A0A642UWB9"/>